<evidence type="ECO:0000313" key="3">
    <source>
        <dbReference type="WBParaSite" id="ECPE_0000740901-mRNA-1"/>
    </source>
</evidence>
<dbReference type="AlphaFoldDB" id="A0A183AKA8"/>
<organism evidence="3">
    <name type="scientific">Echinostoma caproni</name>
    <dbReference type="NCBI Taxonomy" id="27848"/>
    <lineage>
        <taxon>Eukaryota</taxon>
        <taxon>Metazoa</taxon>
        <taxon>Spiralia</taxon>
        <taxon>Lophotrochozoa</taxon>
        <taxon>Platyhelminthes</taxon>
        <taxon>Trematoda</taxon>
        <taxon>Digenea</taxon>
        <taxon>Plagiorchiida</taxon>
        <taxon>Echinostomata</taxon>
        <taxon>Echinostomatoidea</taxon>
        <taxon>Echinostomatidae</taxon>
        <taxon>Echinostoma</taxon>
    </lineage>
</organism>
<protein>
    <submittedName>
        <fullName evidence="3">Ribosomal_L6 domain-containing protein</fullName>
    </submittedName>
</protein>
<evidence type="ECO:0000313" key="2">
    <source>
        <dbReference type="Proteomes" id="UP000272942"/>
    </source>
</evidence>
<name>A0A183AKA8_9TREM</name>
<gene>
    <name evidence="1" type="ORF">ECPE_LOCUS7393</name>
</gene>
<dbReference type="WBParaSite" id="ECPE_0000740901-mRNA-1">
    <property type="protein sequence ID" value="ECPE_0000740901-mRNA-1"/>
    <property type="gene ID" value="ECPE_0000740901"/>
</dbReference>
<keyword evidence="2" id="KW-1185">Reference proteome</keyword>
<reference evidence="3" key="1">
    <citation type="submission" date="2016-06" db="UniProtKB">
        <authorList>
            <consortium name="WormBaseParasite"/>
        </authorList>
    </citation>
    <scope>IDENTIFICATION</scope>
</reference>
<evidence type="ECO:0000313" key="1">
    <source>
        <dbReference type="EMBL" id="VDP80982.1"/>
    </source>
</evidence>
<reference evidence="1 2" key="2">
    <citation type="submission" date="2018-11" db="EMBL/GenBank/DDBJ databases">
        <authorList>
            <consortium name="Pathogen Informatics"/>
        </authorList>
    </citation>
    <scope>NUCLEOTIDE SEQUENCE [LARGE SCALE GENOMIC DNA]</scope>
    <source>
        <strain evidence="1 2">Egypt</strain>
    </source>
</reference>
<accession>A0A183AKA8</accession>
<sequence>MIAKFVVPITSQTHKYCKRDNIRAGWQTALGRATPSEMIIPTIRWDQRLCVEAKGLLVVAEALRVLAKGMWVKAKGMWVLPKELRVEAKELRVEARGLRVEAKGLRVEAKRLRVSAKSPMHSQTSETMYTHRALKSMLAITELQVSNSPRSKSGVWPHWVSPELEFELPDHTIPTTTGTQTFMVSADELKQEKPAFFVNTRFN</sequence>
<dbReference type="EMBL" id="UZAN01044545">
    <property type="protein sequence ID" value="VDP80982.1"/>
    <property type="molecule type" value="Genomic_DNA"/>
</dbReference>
<dbReference type="Proteomes" id="UP000272942">
    <property type="component" value="Unassembled WGS sequence"/>
</dbReference>
<proteinExistence type="predicted"/>